<reference evidence="2 3" key="1">
    <citation type="journal article" date="2015" name="Genom Data">
        <title>Draft genome sequence of a multidrug-resistant Chryseobacterium indologenes isolate from Malaysia.</title>
        <authorList>
            <person name="Yu C.Y."/>
            <person name="Ang G.Y."/>
            <person name="Cheng H.J."/>
            <person name="Cheong Y.M."/>
            <person name="Yin W.F."/>
            <person name="Chan K.G."/>
        </authorList>
    </citation>
    <scope>NUCLEOTIDE SEQUENCE [LARGE SCALE GENOMIC DNA]</scope>
    <source>
        <strain evidence="2 3">CI_885</strain>
    </source>
</reference>
<evidence type="ECO:0000256" key="1">
    <source>
        <dbReference type="SAM" id="SignalP"/>
    </source>
</evidence>
<gene>
    <name evidence="2" type="ORF">AOB46_09995</name>
</gene>
<feature type="signal peptide" evidence="1">
    <location>
        <begin position="1"/>
        <end position="22"/>
    </location>
</feature>
<sequence length="267" mass="31409">MEKFQRYYLSFLLLIVYTNTIAQVSCNAVEGEDCKKACELYSWDSDIQVSRASLEGVDKAVELYPDFSHTYKEKSVPYLKNGDFVTWRILINQAVALDPKRNLGYRGWYRIEFLTDYNEAIQDPEELKKYDYDDLGRSKNSNYNLNIVRALSYRESDQKEKDKTFGNIGNLSPSKNYFKGLYGHYQLGVTYFELGRYDQALTNFEKQSKAYEFAENIYFKSKVSKIRNKDYLDLKVLALNTYDEGKIIKDAYTHHFNKVYRTQTEVL</sequence>
<dbReference type="Gene3D" id="1.25.40.10">
    <property type="entry name" value="Tetratricopeptide repeat domain"/>
    <property type="match status" value="1"/>
</dbReference>
<accession>A0A0N0IWK3</accession>
<comment type="caution">
    <text evidence="2">The sequence shown here is derived from an EMBL/GenBank/DDBJ whole genome shotgun (WGS) entry which is preliminary data.</text>
</comment>
<dbReference type="Proteomes" id="UP000037953">
    <property type="component" value="Unassembled WGS sequence"/>
</dbReference>
<proteinExistence type="predicted"/>
<dbReference type="AlphaFoldDB" id="A0A0N0IWK3"/>
<evidence type="ECO:0000313" key="3">
    <source>
        <dbReference type="Proteomes" id="UP000037953"/>
    </source>
</evidence>
<dbReference type="InterPro" id="IPR011990">
    <property type="entry name" value="TPR-like_helical_dom_sf"/>
</dbReference>
<reference evidence="3" key="2">
    <citation type="submission" date="2015-09" db="EMBL/GenBank/DDBJ databases">
        <title>Draft genome sequence of a multidrug-resistant Chryseobacterium indologenes isolate from Malaysia.</title>
        <authorList>
            <person name="Yu C.Y."/>
            <person name="Ang G.Y."/>
            <person name="Chan K.-G."/>
        </authorList>
    </citation>
    <scope>NUCLEOTIDE SEQUENCE [LARGE SCALE GENOMIC DNA]</scope>
    <source>
        <strain evidence="3">CI_885</strain>
    </source>
</reference>
<name>A0A0N0IWK3_CHRID</name>
<dbReference type="OrthoDB" id="935812at2"/>
<organism evidence="2 3">
    <name type="scientific">Chryseobacterium indologenes</name>
    <name type="common">Flavobacterium indologenes</name>
    <dbReference type="NCBI Taxonomy" id="253"/>
    <lineage>
        <taxon>Bacteria</taxon>
        <taxon>Pseudomonadati</taxon>
        <taxon>Bacteroidota</taxon>
        <taxon>Flavobacteriia</taxon>
        <taxon>Flavobacteriales</taxon>
        <taxon>Weeksellaceae</taxon>
        <taxon>Chryseobacterium group</taxon>
        <taxon>Chryseobacterium</taxon>
    </lineage>
</organism>
<feature type="chain" id="PRO_5005851750" description="Tetratricopeptide repeat protein" evidence="1">
    <location>
        <begin position="23"/>
        <end position="267"/>
    </location>
</feature>
<protein>
    <recommendedName>
        <fullName evidence="4">Tetratricopeptide repeat protein</fullName>
    </recommendedName>
</protein>
<evidence type="ECO:0000313" key="2">
    <source>
        <dbReference type="EMBL" id="KPE51463.1"/>
    </source>
</evidence>
<evidence type="ECO:0008006" key="4">
    <source>
        <dbReference type="Google" id="ProtNLM"/>
    </source>
</evidence>
<keyword evidence="1" id="KW-0732">Signal</keyword>
<dbReference type="RefSeq" id="WP_062698845.1">
    <property type="nucleotide sequence ID" value="NZ_LJOD01000005.1"/>
</dbReference>
<dbReference type="SUPFAM" id="SSF48452">
    <property type="entry name" value="TPR-like"/>
    <property type="match status" value="1"/>
</dbReference>
<dbReference type="EMBL" id="LJOD01000005">
    <property type="protein sequence ID" value="KPE51463.1"/>
    <property type="molecule type" value="Genomic_DNA"/>
</dbReference>
<dbReference type="PATRIC" id="fig|253.9.peg.3794"/>